<proteinExistence type="predicted"/>
<evidence type="ECO:0000313" key="3">
    <source>
        <dbReference type="EMBL" id="QDC23981.1"/>
    </source>
</evidence>
<dbReference type="EMBL" id="CP040915">
    <property type="protein sequence ID" value="QDC23981.1"/>
    <property type="molecule type" value="Genomic_DNA"/>
</dbReference>
<dbReference type="CDD" id="cd06587">
    <property type="entry name" value="VOC"/>
    <property type="match status" value="1"/>
</dbReference>
<dbReference type="PANTHER" id="PTHR43048">
    <property type="entry name" value="METHYLMALONYL-COA EPIMERASE"/>
    <property type="match status" value="1"/>
</dbReference>
<dbReference type="GO" id="GO:0004493">
    <property type="term" value="F:methylmalonyl-CoA epimerase activity"/>
    <property type="evidence" value="ECO:0007669"/>
    <property type="project" value="TreeGrafter"/>
</dbReference>
<dbReference type="Gene3D" id="3.10.180.10">
    <property type="entry name" value="2,3-Dihydroxybiphenyl 1,2-Dioxygenase, domain 1"/>
    <property type="match status" value="1"/>
</dbReference>
<dbReference type="SUPFAM" id="SSF54593">
    <property type="entry name" value="Glyoxalase/Bleomycin resistance protein/Dihydroxybiphenyl dioxygenase"/>
    <property type="match status" value="1"/>
</dbReference>
<reference evidence="3 4" key="1">
    <citation type="submission" date="2019-05" db="EMBL/GenBank/DDBJ databases">
        <title>Georgenia *** sp. nov., and Georgenia *** sp. nov., isolated from the intestinal contents of plateau pika (Ochotona curzoniae) in the Qinghai-Tibet plateau of China.</title>
        <authorList>
            <person name="Tian Z."/>
        </authorList>
    </citation>
    <scope>NUCLEOTIDE SEQUENCE [LARGE SCALE GENOMIC DNA]</scope>
    <source>
        <strain evidence="3 4">Z443</strain>
    </source>
</reference>
<dbReference type="KEGG" id="gyu:FE374_04450"/>
<accession>A0A5B8C3A6</accession>
<gene>
    <name evidence="3" type="ORF">FE374_04450</name>
</gene>
<dbReference type="AlphaFoldDB" id="A0A5B8C3A6"/>
<dbReference type="Proteomes" id="UP000314616">
    <property type="component" value="Chromosome"/>
</dbReference>
<protein>
    <submittedName>
        <fullName evidence="3">VOC family protein</fullName>
    </submittedName>
</protein>
<dbReference type="PROSITE" id="PS51819">
    <property type="entry name" value="VOC"/>
    <property type="match status" value="1"/>
</dbReference>
<dbReference type="PANTHER" id="PTHR43048:SF3">
    <property type="entry name" value="METHYLMALONYL-COA EPIMERASE, MITOCHONDRIAL"/>
    <property type="match status" value="1"/>
</dbReference>
<dbReference type="GO" id="GO:0046872">
    <property type="term" value="F:metal ion binding"/>
    <property type="evidence" value="ECO:0007669"/>
    <property type="project" value="UniProtKB-KW"/>
</dbReference>
<dbReference type="InterPro" id="IPR029068">
    <property type="entry name" value="Glyas_Bleomycin-R_OHBP_Dase"/>
</dbReference>
<dbReference type="OrthoDB" id="115162at2"/>
<name>A0A5B8C3A6_9MICO</name>
<keyword evidence="1" id="KW-0479">Metal-binding</keyword>
<dbReference type="InterPro" id="IPR037523">
    <property type="entry name" value="VOC_core"/>
</dbReference>
<feature type="domain" description="VOC" evidence="2">
    <location>
        <begin position="1"/>
        <end position="119"/>
    </location>
</feature>
<dbReference type="GO" id="GO:0046491">
    <property type="term" value="P:L-methylmalonyl-CoA metabolic process"/>
    <property type="evidence" value="ECO:0007669"/>
    <property type="project" value="TreeGrafter"/>
</dbReference>
<sequence>MHLGVHVEDLDRSRAFYAALGYEVVGEVPAAPLGSLTMLKLPGDEFVRIELVQNPTLGSIGPRGLSHLVIQVDDLHAKVADLGAKGVQVEEPTSPDGSDDFWTAWLDDPDGHRIELVQWPAHHPVGMTEADLTSPTS</sequence>
<dbReference type="InterPro" id="IPR004360">
    <property type="entry name" value="Glyas_Fos-R_dOase_dom"/>
</dbReference>
<evidence type="ECO:0000259" key="2">
    <source>
        <dbReference type="PROSITE" id="PS51819"/>
    </source>
</evidence>
<evidence type="ECO:0000313" key="4">
    <source>
        <dbReference type="Proteomes" id="UP000314616"/>
    </source>
</evidence>
<organism evidence="3 4">
    <name type="scientific">Georgenia yuyongxinii</name>
    <dbReference type="NCBI Taxonomy" id="2589797"/>
    <lineage>
        <taxon>Bacteria</taxon>
        <taxon>Bacillati</taxon>
        <taxon>Actinomycetota</taxon>
        <taxon>Actinomycetes</taxon>
        <taxon>Micrococcales</taxon>
        <taxon>Bogoriellaceae</taxon>
        <taxon>Georgenia</taxon>
    </lineage>
</organism>
<dbReference type="InterPro" id="IPR051785">
    <property type="entry name" value="MMCE/EMCE_epimerase"/>
</dbReference>
<evidence type="ECO:0000256" key="1">
    <source>
        <dbReference type="ARBA" id="ARBA00022723"/>
    </source>
</evidence>
<dbReference type="Pfam" id="PF00903">
    <property type="entry name" value="Glyoxalase"/>
    <property type="match status" value="1"/>
</dbReference>
<dbReference type="RefSeq" id="WP_139927425.1">
    <property type="nucleotide sequence ID" value="NZ_CP040915.1"/>
</dbReference>